<proteinExistence type="predicted"/>
<name>A0A1X7PG95_9MICO</name>
<dbReference type="Gene3D" id="3.40.50.2300">
    <property type="match status" value="2"/>
</dbReference>
<dbReference type="InterPro" id="IPR046335">
    <property type="entry name" value="LacI/GalR-like_sensor"/>
</dbReference>
<dbReference type="InterPro" id="IPR000843">
    <property type="entry name" value="HTH_LacI"/>
</dbReference>
<gene>
    <name evidence="5" type="ORF">SAMN06295885_3533</name>
</gene>
<dbReference type="OrthoDB" id="3227375at2"/>
<dbReference type="PANTHER" id="PTHR30146:SF109">
    <property type="entry name" value="HTH-TYPE TRANSCRIPTIONAL REGULATOR GALS"/>
    <property type="match status" value="1"/>
</dbReference>
<dbReference type="GO" id="GO:0000976">
    <property type="term" value="F:transcription cis-regulatory region binding"/>
    <property type="evidence" value="ECO:0007669"/>
    <property type="project" value="TreeGrafter"/>
</dbReference>
<dbReference type="STRING" id="1891671.SAMN06295885_3533"/>
<evidence type="ECO:0000256" key="1">
    <source>
        <dbReference type="ARBA" id="ARBA00023015"/>
    </source>
</evidence>
<keyword evidence="1" id="KW-0805">Transcription regulation</keyword>
<keyword evidence="6" id="KW-1185">Reference proteome</keyword>
<evidence type="ECO:0000256" key="2">
    <source>
        <dbReference type="ARBA" id="ARBA00023125"/>
    </source>
</evidence>
<dbReference type="GO" id="GO:0003700">
    <property type="term" value="F:DNA-binding transcription factor activity"/>
    <property type="evidence" value="ECO:0007669"/>
    <property type="project" value="TreeGrafter"/>
</dbReference>
<feature type="domain" description="HTH lacI-type" evidence="4">
    <location>
        <begin position="11"/>
        <end position="67"/>
    </location>
</feature>
<dbReference type="PROSITE" id="PS50932">
    <property type="entry name" value="HTH_LACI_2"/>
    <property type="match status" value="1"/>
</dbReference>
<dbReference type="SUPFAM" id="SSF47413">
    <property type="entry name" value="lambda repressor-like DNA-binding domains"/>
    <property type="match status" value="1"/>
</dbReference>
<reference evidence="6" key="1">
    <citation type="submission" date="2017-04" db="EMBL/GenBank/DDBJ databases">
        <authorList>
            <person name="Varghese N."/>
            <person name="Submissions S."/>
        </authorList>
    </citation>
    <scope>NUCLEOTIDE SEQUENCE [LARGE SCALE GENOMIC DNA]</scope>
    <source>
        <strain evidence="6">VKM Ac-2121</strain>
    </source>
</reference>
<dbReference type="InterPro" id="IPR010982">
    <property type="entry name" value="Lambda_DNA-bd_dom_sf"/>
</dbReference>
<dbReference type="Pfam" id="PF13377">
    <property type="entry name" value="Peripla_BP_3"/>
    <property type="match status" value="1"/>
</dbReference>
<dbReference type="PANTHER" id="PTHR30146">
    <property type="entry name" value="LACI-RELATED TRANSCRIPTIONAL REPRESSOR"/>
    <property type="match status" value="1"/>
</dbReference>
<accession>A0A1X7PG95</accession>
<dbReference type="AlphaFoldDB" id="A0A1X7PG95"/>
<dbReference type="RefSeq" id="WP_085477933.1">
    <property type="nucleotide sequence ID" value="NZ_FXBM01000004.1"/>
</dbReference>
<sequence length="345" mass="36257">MSALETSQRQPSLHDIAKESGVSVSTVSRYVNGQLTLKPDTESRVLAAMERLGYSAPPRPASRTRATRTGAIGLVVPSVGNAYFGRIAESIVTAAESHGLAVLTASTHSHARKENEYVAMLAERSVDALIYAGNHTSNSSLSSLITSGLPVVVIDEALLDGPPVDTVLVDDYAGAYQAVAHLASMGHERIAMVSGPTRLRSVGERRRGFHDALRRAGLDPEDQVILSGPFSEDFGVGALSRLLSAPKPPTAVFAASDVIALGLMTGAANLGVAIPRELSLVGFDDIPAAGYVSPRLTTVRMPPERMAAAAIAMVIERLEGVARSEQQSVVPVALVVRETVAPPRA</sequence>
<dbReference type="Gene3D" id="1.10.260.40">
    <property type="entry name" value="lambda repressor-like DNA-binding domains"/>
    <property type="match status" value="1"/>
</dbReference>
<dbReference type="CDD" id="cd01392">
    <property type="entry name" value="HTH_LacI"/>
    <property type="match status" value="1"/>
</dbReference>
<evidence type="ECO:0000313" key="6">
    <source>
        <dbReference type="Proteomes" id="UP000193711"/>
    </source>
</evidence>
<dbReference type="SUPFAM" id="SSF53822">
    <property type="entry name" value="Periplasmic binding protein-like I"/>
    <property type="match status" value="1"/>
</dbReference>
<evidence type="ECO:0000259" key="4">
    <source>
        <dbReference type="PROSITE" id="PS50932"/>
    </source>
</evidence>
<dbReference type="Pfam" id="PF00356">
    <property type="entry name" value="LacI"/>
    <property type="match status" value="1"/>
</dbReference>
<keyword evidence="3" id="KW-0804">Transcription</keyword>
<evidence type="ECO:0000256" key="3">
    <source>
        <dbReference type="ARBA" id="ARBA00023163"/>
    </source>
</evidence>
<organism evidence="5 6">
    <name type="scientific">Rathayibacter oskolensis</name>
    <dbReference type="NCBI Taxonomy" id="1891671"/>
    <lineage>
        <taxon>Bacteria</taxon>
        <taxon>Bacillati</taxon>
        <taxon>Actinomycetota</taxon>
        <taxon>Actinomycetes</taxon>
        <taxon>Micrococcales</taxon>
        <taxon>Microbacteriaceae</taxon>
        <taxon>Rathayibacter</taxon>
    </lineage>
</organism>
<dbReference type="EMBL" id="FXBM01000004">
    <property type="protein sequence ID" value="SMH50427.1"/>
    <property type="molecule type" value="Genomic_DNA"/>
</dbReference>
<dbReference type="CDD" id="cd06267">
    <property type="entry name" value="PBP1_LacI_sugar_binding-like"/>
    <property type="match status" value="1"/>
</dbReference>
<keyword evidence="2" id="KW-0238">DNA-binding</keyword>
<dbReference type="PROSITE" id="PS00356">
    <property type="entry name" value="HTH_LACI_1"/>
    <property type="match status" value="1"/>
</dbReference>
<evidence type="ECO:0000313" key="5">
    <source>
        <dbReference type="EMBL" id="SMH50427.1"/>
    </source>
</evidence>
<dbReference type="InterPro" id="IPR028082">
    <property type="entry name" value="Peripla_BP_I"/>
</dbReference>
<dbReference type="Proteomes" id="UP000193711">
    <property type="component" value="Unassembled WGS sequence"/>
</dbReference>
<protein>
    <submittedName>
        <fullName evidence="5">Transcriptional regulator, LacI family</fullName>
    </submittedName>
</protein>
<dbReference type="SMART" id="SM00354">
    <property type="entry name" value="HTH_LACI"/>
    <property type="match status" value="1"/>
</dbReference>